<dbReference type="EMBL" id="RDQH01000336">
    <property type="protein sequence ID" value="RXH85375.1"/>
    <property type="molecule type" value="Genomic_DNA"/>
</dbReference>
<accession>A0A498IT70</accession>
<organism evidence="1 2">
    <name type="scientific">Malus domestica</name>
    <name type="common">Apple</name>
    <name type="synonym">Pyrus malus</name>
    <dbReference type="NCBI Taxonomy" id="3750"/>
    <lineage>
        <taxon>Eukaryota</taxon>
        <taxon>Viridiplantae</taxon>
        <taxon>Streptophyta</taxon>
        <taxon>Embryophyta</taxon>
        <taxon>Tracheophyta</taxon>
        <taxon>Spermatophyta</taxon>
        <taxon>Magnoliopsida</taxon>
        <taxon>eudicotyledons</taxon>
        <taxon>Gunneridae</taxon>
        <taxon>Pentapetalae</taxon>
        <taxon>rosids</taxon>
        <taxon>fabids</taxon>
        <taxon>Rosales</taxon>
        <taxon>Rosaceae</taxon>
        <taxon>Amygdaloideae</taxon>
        <taxon>Maleae</taxon>
        <taxon>Malus</taxon>
    </lineage>
</organism>
<gene>
    <name evidence="1" type="ORF">DVH24_002473</name>
</gene>
<name>A0A498IT70_MALDO</name>
<protein>
    <submittedName>
        <fullName evidence="1">Uncharacterized protein</fullName>
    </submittedName>
</protein>
<dbReference type="AlphaFoldDB" id="A0A498IT70"/>
<comment type="caution">
    <text evidence="1">The sequence shown here is derived from an EMBL/GenBank/DDBJ whole genome shotgun (WGS) entry which is preliminary data.</text>
</comment>
<keyword evidence="2" id="KW-1185">Reference proteome</keyword>
<sequence length="115" mass="14050">MAEIMTMLVTYDVLQIMRMSYGDDKAFFKYSLFLIFYNRITMSTVWNGVEWIRIRGLDLDRVEWRVWIWRFRVWAMTVRKAMMVLFWWSEWALVAASRWRRSDEEKVGHGGGEEH</sequence>
<proteinExistence type="predicted"/>
<dbReference type="Proteomes" id="UP000290289">
    <property type="component" value="Chromosome 10"/>
</dbReference>
<evidence type="ECO:0000313" key="1">
    <source>
        <dbReference type="EMBL" id="RXH85375.1"/>
    </source>
</evidence>
<evidence type="ECO:0000313" key="2">
    <source>
        <dbReference type="Proteomes" id="UP000290289"/>
    </source>
</evidence>
<reference evidence="1 2" key="1">
    <citation type="submission" date="2018-10" db="EMBL/GenBank/DDBJ databases">
        <title>A high-quality apple genome assembly.</title>
        <authorList>
            <person name="Hu J."/>
        </authorList>
    </citation>
    <scope>NUCLEOTIDE SEQUENCE [LARGE SCALE GENOMIC DNA]</scope>
    <source>
        <strain evidence="2">cv. HFTH1</strain>
        <tissue evidence="1">Young leaf</tissue>
    </source>
</reference>